<dbReference type="PROSITE" id="PS51782">
    <property type="entry name" value="LYSM"/>
    <property type="match status" value="1"/>
</dbReference>
<dbReference type="InterPro" id="IPR036779">
    <property type="entry name" value="LysM_dom_sf"/>
</dbReference>
<dbReference type="AlphaFoldDB" id="A0A098B730"/>
<dbReference type="PANTHER" id="PTHR34700">
    <property type="entry name" value="POTASSIUM BINDING PROTEIN KBP"/>
    <property type="match status" value="1"/>
</dbReference>
<dbReference type="EMBL" id="LK996017">
    <property type="protein sequence ID" value="CDX04152.1"/>
    <property type="molecule type" value="Genomic_DNA"/>
</dbReference>
<feature type="domain" description="LysM" evidence="1">
    <location>
        <begin position="173"/>
        <end position="222"/>
    </location>
</feature>
<organism evidence="2">
    <name type="scientific">Desulfitobacterium hafniense</name>
    <name type="common">Desulfitobacterium frappieri</name>
    <dbReference type="NCBI Taxonomy" id="49338"/>
    <lineage>
        <taxon>Bacteria</taxon>
        <taxon>Bacillati</taxon>
        <taxon>Bacillota</taxon>
        <taxon>Clostridia</taxon>
        <taxon>Eubacteriales</taxon>
        <taxon>Desulfitobacteriaceae</taxon>
        <taxon>Desulfitobacterium</taxon>
    </lineage>
</organism>
<dbReference type="InterPro" id="IPR052196">
    <property type="entry name" value="Bact_Kbp"/>
</dbReference>
<dbReference type="RefSeq" id="WP_144676479.1">
    <property type="nucleotide sequence ID" value="NZ_LK996017.1"/>
</dbReference>
<dbReference type="CDD" id="cd00118">
    <property type="entry name" value="LysM"/>
    <property type="match status" value="1"/>
</dbReference>
<dbReference type="PANTHER" id="PTHR34700:SF4">
    <property type="entry name" value="PHAGE-LIKE ELEMENT PBSX PROTEIN XKDP"/>
    <property type="match status" value="1"/>
</dbReference>
<dbReference type="SMART" id="SM00257">
    <property type="entry name" value="LysM"/>
    <property type="match status" value="1"/>
</dbReference>
<dbReference type="InterPro" id="IPR018392">
    <property type="entry name" value="LysM"/>
</dbReference>
<gene>
    <name evidence="2" type="ORF">DPCES_4266</name>
</gene>
<dbReference type="PATRIC" id="fig|49338.4.peg.4594"/>
<dbReference type="Gene3D" id="3.10.350.10">
    <property type="entry name" value="LysM domain"/>
    <property type="match status" value="1"/>
</dbReference>
<evidence type="ECO:0000259" key="1">
    <source>
        <dbReference type="PROSITE" id="PS51782"/>
    </source>
</evidence>
<reference evidence="2" key="1">
    <citation type="submission" date="2014-07" db="EMBL/GenBank/DDBJ databases">
        <authorList>
            <person name="Hornung V.Bastian."/>
        </authorList>
    </citation>
    <scope>NUCLEOTIDE SEQUENCE</scope>
    <source>
        <strain evidence="2">PCE-S</strain>
    </source>
</reference>
<proteinExistence type="predicted"/>
<evidence type="ECO:0000313" key="2">
    <source>
        <dbReference type="EMBL" id="CDX04152.1"/>
    </source>
</evidence>
<sequence>MPYNIKLSLSNQAESFELPVMPGSLEVNKSGNNKTYDIIALGEINIIKNPQRIEYGFSSIFPAQRYPFVTVQTLLQPIEYVQLIIKWMESKQSIHFIFSSDRFEINTLASIESFEWKEVAGGSGDLEYSLKLKRYIPYAAQKVPIENLIHKSASTAAVPPPAPVRPNETNSPKTYTLVAGDTLWAVAQKHWGNGARWPEIQKLNGITDAEIKRLQIGRVVKLP</sequence>
<dbReference type="SUPFAM" id="SSF54106">
    <property type="entry name" value="LysM domain"/>
    <property type="match status" value="1"/>
</dbReference>
<accession>A0A098B730</accession>
<name>A0A098B730_DESHA</name>
<protein>
    <submittedName>
        <fullName evidence="2">LysM domain-containing protein</fullName>
    </submittedName>
</protein>
<dbReference type="Pfam" id="PF01476">
    <property type="entry name" value="LysM"/>
    <property type="match status" value="1"/>
</dbReference>